<dbReference type="Gene3D" id="1.10.1040.20">
    <property type="entry name" value="ProC-like, C-terminal domain"/>
    <property type="match status" value="1"/>
</dbReference>
<dbReference type="AlphaFoldDB" id="A0A2U0HYG8"/>
<gene>
    <name evidence="2" type="ORF">DDV96_12095</name>
</gene>
<dbReference type="EMBL" id="QEHR01000007">
    <property type="protein sequence ID" value="PVW13887.1"/>
    <property type="molecule type" value="Genomic_DNA"/>
</dbReference>
<feature type="domain" description="DUF2520" evidence="1">
    <location>
        <begin position="122"/>
        <end position="245"/>
    </location>
</feature>
<dbReference type="Proteomes" id="UP000245962">
    <property type="component" value="Unassembled WGS sequence"/>
</dbReference>
<evidence type="ECO:0000313" key="3">
    <source>
        <dbReference type="Proteomes" id="UP000245962"/>
    </source>
</evidence>
<organism evidence="2 3">
    <name type="scientific">Marixanthomonas spongiae</name>
    <dbReference type="NCBI Taxonomy" id="2174845"/>
    <lineage>
        <taxon>Bacteria</taxon>
        <taxon>Pseudomonadati</taxon>
        <taxon>Bacteroidota</taxon>
        <taxon>Flavobacteriia</taxon>
        <taxon>Flavobacteriales</taxon>
        <taxon>Flavobacteriaceae</taxon>
        <taxon>Marixanthomonas</taxon>
    </lineage>
</organism>
<protein>
    <submittedName>
        <fullName evidence="2">DUF2520 domain-containing protein</fullName>
    </submittedName>
</protein>
<sequence length="252" mass="28365">MLQVVILGFGNIGSNLCYTLHKATGVSVIQLFNRSDIALPDALQSIPFTSEISEIKEADIYIIAIPDDAIADFSSTLPFNDKMVVHTSGSLPMQALDGKNKKGVFYPLQTFTKDKKVNFNEIPICIEAEEKADLQLLETLGKRISNHVAQISSEDRKTLHLAAVFVNNFVNYMYHISEDILKENNLDFELLKPLIAETANKIRTLSPQQAQTGPAKRNDVKTIENHLHLLKDSPYKKVYEQMTEAIKKQYLK</sequence>
<dbReference type="SUPFAM" id="SSF51735">
    <property type="entry name" value="NAD(P)-binding Rossmann-fold domains"/>
    <property type="match status" value="1"/>
</dbReference>
<keyword evidence="3" id="KW-1185">Reference proteome</keyword>
<dbReference type="InterPro" id="IPR036291">
    <property type="entry name" value="NAD(P)-bd_dom_sf"/>
</dbReference>
<dbReference type="PANTHER" id="PTHR40459">
    <property type="entry name" value="CONSERVED HYPOTHETICAL ALANINE AND LEUCINE RICH PROTEIN"/>
    <property type="match status" value="1"/>
</dbReference>
<evidence type="ECO:0000313" key="2">
    <source>
        <dbReference type="EMBL" id="PVW13887.1"/>
    </source>
</evidence>
<comment type="caution">
    <text evidence="2">The sequence shown here is derived from an EMBL/GenBank/DDBJ whole genome shotgun (WGS) entry which is preliminary data.</text>
</comment>
<accession>A0A2U0HYG8</accession>
<dbReference type="PANTHER" id="PTHR40459:SF1">
    <property type="entry name" value="CONSERVED HYPOTHETICAL ALANINE AND LEUCINE RICH PROTEIN"/>
    <property type="match status" value="1"/>
</dbReference>
<dbReference type="InterPro" id="IPR008927">
    <property type="entry name" value="6-PGluconate_DH-like_C_sf"/>
</dbReference>
<dbReference type="SUPFAM" id="SSF48179">
    <property type="entry name" value="6-phosphogluconate dehydrogenase C-terminal domain-like"/>
    <property type="match status" value="1"/>
</dbReference>
<proteinExistence type="predicted"/>
<evidence type="ECO:0000259" key="1">
    <source>
        <dbReference type="Pfam" id="PF10728"/>
    </source>
</evidence>
<dbReference type="InterPro" id="IPR037108">
    <property type="entry name" value="TM1727-like_C_sf"/>
</dbReference>
<name>A0A2U0HYG8_9FLAO</name>
<dbReference type="OrthoDB" id="9810755at2"/>
<reference evidence="2 3" key="1">
    <citation type="submission" date="2018-04" db="EMBL/GenBank/DDBJ databases">
        <title>Marixanthomonas spongiae HN-E44 sp. nov., isolated from a marine sponge.</title>
        <authorList>
            <person name="Luo L."/>
            <person name="Zhuang L."/>
        </authorList>
    </citation>
    <scope>NUCLEOTIDE SEQUENCE [LARGE SCALE GENOMIC DNA]</scope>
    <source>
        <strain evidence="2 3">HN-E44</strain>
    </source>
</reference>
<dbReference type="Gene3D" id="3.40.50.720">
    <property type="entry name" value="NAD(P)-binding Rossmann-like Domain"/>
    <property type="match status" value="1"/>
</dbReference>
<dbReference type="InterPro" id="IPR018931">
    <property type="entry name" value="DUF2520"/>
</dbReference>
<dbReference type="Pfam" id="PF10728">
    <property type="entry name" value="DUF2520"/>
    <property type="match status" value="1"/>
</dbReference>